<evidence type="ECO:0000313" key="2">
    <source>
        <dbReference type="Proteomes" id="UP001217417"/>
    </source>
</evidence>
<comment type="caution">
    <text evidence="1">The sequence shown here is derived from an EMBL/GenBank/DDBJ whole genome shotgun (WGS) entry which is preliminary data.</text>
</comment>
<organism evidence="1 2">
    <name type="scientific">Lipomyces tetrasporus</name>
    <dbReference type="NCBI Taxonomy" id="54092"/>
    <lineage>
        <taxon>Eukaryota</taxon>
        <taxon>Fungi</taxon>
        <taxon>Dikarya</taxon>
        <taxon>Ascomycota</taxon>
        <taxon>Saccharomycotina</taxon>
        <taxon>Lipomycetes</taxon>
        <taxon>Lipomycetales</taxon>
        <taxon>Lipomycetaceae</taxon>
        <taxon>Lipomyces</taxon>
    </lineage>
</organism>
<gene>
    <name evidence="1" type="ORF">POJ06DRAFT_283143</name>
</gene>
<dbReference type="EMBL" id="JARPMG010000010">
    <property type="protein sequence ID" value="KAJ8097763.1"/>
    <property type="molecule type" value="Genomic_DNA"/>
</dbReference>
<sequence>MVLESVDQARQFLNAYAIHHNFAVKNGFLVKNKDQTLLLLCRCAKKPYNTRKLPLTKGSKSDNGLTRKREARSRLCDCPWMVRFKKQLNESWVTEGHQLEDINPLAYPENRPMTADTRPHLSTITSVLNTTYGLSLLGREVYNRTYDYTQGKGISTAKFIEKLRDEEFVLLQA</sequence>
<name>A0AAD7VQ17_9ASCO</name>
<protein>
    <recommendedName>
        <fullName evidence="3">FAR1 domain-containing protein</fullName>
    </recommendedName>
</protein>
<keyword evidence="2" id="KW-1185">Reference proteome</keyword>
<evidence type="ECO:0000313" key="1">
    <source>
        <dbReference type="EMBL" id="KAJ8097763.1"/>
    </source>
</evidence>
<dbReference type="GeneID" id="80885256"/>
<dbReference type="Proteomes" id="UP001217417">
    <property type="component" value="Unassembled WGS sequence"/>
</dbReference>
<reference evidence="1" key="1">
    <citation type="submission" date="2023-03" db="EMBL/GenBank/DDBJ databases">
        <title>Near-Complete genome sequence of Lipomyces tetrasporous NRRL Y-64009, an oleaginous yeast capable of growing on lignocellulosic hydrolysates.</title>
        <authorList>
            <consortium name="Lawrence Berkeley National Laboratory"/>
            <person name="Jagtap S.S."/>
            <person name="Liu J.-J."/>
            <person name="Walukiewicz H.E."/>
            <person name="Pangilinan J."/>
            <person name="Lipzen A."/>
            <person name="Ahrendt S."/>
            <person name="Koriabine M."/>
            <person name="Cobaugh K."/>
            <person name="Salamov A."/>
            <person name="Yoshinaga Y."/>
            <person name="Ng V."/>
            <person name="Daum C."/>
            <person name="Grigoriev I.V."/>
            <person name="Slininger P.J."/>
            <person name="Dien B.S."/>
            <person name="Jin Y.-S."/>
            <person name="Rao C.V."/>
        </authorList>
    </citation>
    <scope>NUCLEOTIDE SEQUENCE</scope>
    <source>
        <strain evidence="1">NRRL Y-64009</strain>
    </source>
</reference>
<accession>A0AAD7VQ17</accession>
<dbReference type="AlphaFoldDB" id="A0AAD7VQ17"/>
<dbReference type="RefSeq" id="XP_056041213.1">
    <property type="nucleotide sequence ID" value="XM_056190090.1"/>
</dbReference>
<evidence type="ECO:0008006" key="3">
    <source>
        <dbReference type="Google" id="ProtNLM"/>
    </source>
</evidence>
<proteinExistence type="predicted"/>